<evidence type="ECO:0000259" key="1">
    <source>
        <dbReference type="Pfam" id="PF13460"/>
    </source>
</evidence>
<dbReference type="PANTHER" id="PTHR15020">
    <property type="entry name" value="FLAVIN REDUCTASE-RELATED"/>
    <property type="match status" value="1"/>
</dbReference>
<dbReference type="PANTHER" id="PTHR15020:SF50">
    <property type="entry name" value="UPF0659 PROTEIN YMR090W"/>
    <property type="match status" value="1"/>
</dbReference>
<sequence>MNVLIVGSHGNIGQRLVRQMAKSAHTARAMVRDESQRDEMLALGAAEVVVADLEGDVSDALAGCDAVIFTAGSGAHTGPEKTEDVDRNGAISIIDQAERAGVRRFLLVSSMNADTPEKGPEKMRHYFEAKKAADDHLRASDLEYTIVRPGKLTDEEATGTADIAKDLNRYGEVTREDVAHALLLTLDSPSTIGQHYEMLAGDTPIEKALRGV</sequence>
<comment type="caution">
    <text evidence="2">The sequence shown here is derived from an EMBL/GenBank/DDBJ whole genome shotgun (WGS) entry which is preliminary data.</text>
</comment>
<name>A0ABV2AWE1_9GAMM</name>
<dbReference type="InterPro" id="IPR036291">
    <property type="entry name" value="NAD(P)-bd_dom_sf"/>
</dbReference>
<dbReference type="CDD" id="cd05243">
    <property type="entry name" value="SDR_a5"/>
    <property type="match status" value="1"/>
</dbReference>
<proteinExistence type="predicted"/>
<dbReference type="Proteomes" id="UP001460888">
    <property type="component" value="Unassembled WGS sequence"/>
</dbReference>
<reference evidence="2 3" key="1">
    <citation type="submission" date="2013-03" db="EMBL/GenBank/DDBJ databases">
        <title>Salinisphaera dokdonensis CL-ES53 Genome Sequencing.</title>
        <authorList>
            <person name="Li C."/>
            <person name="Lai Q."/>
            <person name="Shao Z."/>
        </authorList>
    </citation>
    <scope>NUCLEOTIDE SEQUENCE [LARGE SCALE GENOMIC DNA]</scope>
    <source>
        <strain evidence="2 3">CL-ES53</strain>
    </source>
</reference>
<evidence type="ECO:0000313" key="2">
    <source>
        <dbReference type="EMBL" id="MES1927959.1"/>
    </source>
</evidence>
<dbReference type="EMBL" id="APND01000001">
    <property type="protein sequence ID" value="MES1927959.1"/>
    <property type="molecule type" value="Genomic_DNA"/>
</dbReference>
<dbReference type="Pfam" id="PF13460">
    <property type="entry name" value="NAD_binding_10"/>
    <property type="match status" value="1"/>
</dbReference>
<dbReference type="SUPFAM" id="SSF51735">
    <property type="entry name" value="NAD(P)-binding Rossmann-fold domains"/>
    <property type="match status" value="1"/>
</dbReference>
<organism evidence="2 3">
    <name type="scientific">Salinisphaera dokdonensis CL-ES53</name>
    <dbReference type="NCBI Taxonomy" id="1304272"/>
    <lineage>
        <taxon>Bacteria</taxon>
        <taxon>Pseudomonadati</taxon>
        <taxon>Pseudomonadota</taxon>
        <taxon>Gammaproteobacteria</taxon>
        <taxon>Salinisphaerales</taxon>
        <taxon>Salinisphaeraceae</taxon>
        <taxon>Salinisphaera</taxon>
    </lineage>
</organism>
<protein>
    <recommendedName>
        <fullName evidence="1">NAD(P)-binding domain-containing protein</fullName>
    </recommendedName>
</protein>
<keyword evidence="3" id="KW-1185">Reference proteome</keyword>
<feature type="domain" description="NAD(P)-binding" evidence="1">
    <location>
        <begin position="7"/>
        <end position="189"/>
    </location>
</feature>
<gene>
    <name evidence="2" type="ORF">SADO_01850</name>
</gene>
<accession>A0ABV2AWE1</accession>
<dbReference type="Gene3D" id="3.40.50.720">
    <property type="entry name" value="NAD(P)-binding Rossmann-like Domain"/>
    <property type="match status" value="1"/>
</dbReference>
<dbReference type="RefSeq" id="WP_353108740.1">
    <property type="nucleotide sequence ID" value="NZ_APND01000001.1"/>
</dbReference>
<dbReference type="InterPro" id="IPR016040">
    <property type="entry name" value="NAD(P)-bd_dom"/>
</dbReference>
<evidence type="ECO:0000313" key="3">
    <source>
        <dbReference type="Proteomes" id="UP001460888"/>
    </source>
</evidence>